<keyword evidence="4" id="KW-1185">Reference proteome</keyword>
<sequence length="328" mass="38127">MQPHPLAFLFGFKPQRKKKGKLSPPKPLPSRSRRLTVGENPSLEVVPLPHPPKPEDHHASYLSRLANRFNLNLNFNFTKTEPSSDPLPLPLPPPPIAHPQEVSPIFLLPTELRLQIYTLVLGNRNIHLGLETQDDNRLSPYLRHYHCKYGRQDLFIDPWHDCWTPRGGRPKDPIERILSLLLTCRLVYSEAINLLYSANTFQLENLHLVKHLHTLVLPQRLQAMQRLVLILCFDKFPLAPNEIEDNSQAMVWKTLSDLKGLREVHLHLQAAETDDRTWRDDGNCREALRTQIRPLVERLDVFRVWLPVMKILTWEGMERDSFAVWPSQ</sequence>
<proteinExistence type="predicted"/>
<accession>A0ABR4CKJ1</accession>
<dbReference type="Proteomes" id="UP001595075">
    <property type="component" value="Unassembled WGS sequence"/>
</dbReference>
<evidence type="ECO:0000256" key="1">
    <source>
        <dbReference type="SAM" id="MobiDB-lite"/>
    </source>
</evidence>
<organism evidence="3 4">
    <name type="scientific">Oculimacula yallundae</name>
    <dbReference type="NCBI Taxonomy" id="86028"/>
    <lineage>
        <taxon>Eukaryota</taxon>
        <taxon>Fungi</taxon>
        <taxon>Dikarya</taxon>
        <taxon>Ascomycota</taxon>
        <taxon>Pezizomycotina</taxon>
        <taxon>Leotiomycetes</taxon>
        <taxon>Helotiales</taxon>
        <taxon>Ploettnerulaceae</taxon>
        <taxon>Oculimacula</taxon>
    </lineage>
</organism>
<evidence type="ECO:0000313" key="4">
    <source>
        <dbReference type="Proteomes" id="UP001595075"/>
    </source>
</evidence>
<reference evidence="3 4" key="1">
    <citation type="journal article" date="2024" name="Commun. Biol.">
        <title>Comparative genomic analysis of thermophilic fungi reveals convergent evolutionary adaptations and gene losses.</title>
        <authorList>
            <person name="Steindorff A.S."/>
            <person name="Aguilar-Pontes M.V."/>
            <person name="Robinson A.J."/>
            <person name="Andreopoulos B."/>
            <person name="LaButti K."/>
            <person name="Kuo A."/>
            <person name="Mondo S."/>
            <person name="Riley R."/>
            <person name="Otillar R."/>
            <person name="Haridas S."/>
            <person name="Lipzen A."/>
            <person name="Grimwood J."/>
            <person name="Schmutz J."/>
            <person name="Clum A."/>
            <person name="Reid I.D."/>
            <person name="Moisan M.C."/>
            <person name="Butler G."/>
            <person name="Nguyen T.T.M."/>
            <person name="Dewar K."/>
            <person name="Conant G."/>
            <person name="Drula E."/>
            <person name="Henrissat B."/>
            <person name="Hansel C."/>
            <person name="Singer S."/>
            <person name="Hutchinson M.I."/>
            <person name="de Vries R.P."/>
            <person name="Natvig D.O."/>
            <person name="Powell A.J."/>
            <person name="Tsang A."/>
            <person name="Grigoriev I.V."/>
        </authorList>
    </citation>
    <scope>NUCLEOTIDE SEQUENCE [LARGE SCALE GENOMIC DNA]</scope>
    <source>
        <strain evidence="3 4">CBS 494.80</strain>
    </source>
</reference>
<evidence type="ECO:0000259" key="2">
    <source>
        <dbReference type="Pfam" id="PF24864"/>
    </source>
</evidence>
<feature type="domain" description="DUF7730" evidence="2">
    <location>
        <begin position="98"/>
        <end position="311"/>
    </location>
</feature>
<dbReference type="InterPro" id="IPR056632">
    <property type="entry name" value="DUF7730"/>
</dbReference>
<protein>
    <recommendedName>
        <fullName evidence="2">DUF7730 domain-containing protein</fullName>
    </recommendedName>
</protein>
<dbReference type="PANTHER" id="PTHR38790">
    <property type="entry name" value="2EXR DOMAIN-CONTAINING PROTEIN-RELATED"/>
    <property type="match status" value="1"/>
</dbReference>
<gene>
    <name evidence="3" type="ORF">VTL71DRAFT_14437</name>
</gene>
<comment type="caution">
    <text evidence="3">The sequence shown here is derived from an EMBL/GenBank/DDBJ whole genome shotgun (WGS) entry which is preliminary data.</text>
</comment>
<evidence type="ECO:0000313" key="3">
    <source>
        <dbReference type="EMBL" id="KAL2069758.1"/>
    </source>
</evidence>
<dbReference type="EMBL" id="JAZHXI010000007">
    <property type="protein sequence ID" value="KAL2069758.1"/>
    <property type="molecule type" value="Genomic_DNA"/>
</dbReference>
<name>A0ABR4CKJ1_9HELO</name>
<dbReference type="Pfam" id="PF24864">
    <property type="entry name" value="DUF7730"/>
    <property type="match status" value="1"/>
</dbReference>
<feature type="region of interest" description="Disordered" evidence="1">
    <location>
        <begin position="11"/>
        <end position="56"/>
    </location>
</feature>